<evidence type="ECO:0000313" key="3">
    <source>
        <dbReference type="Proteomes" id="UP000244855"/>
    </source>
</evidence>
<feature type="compositionally biased region" description="Basic and acidic residues" evidence="1">
    <location>
        <begin position="576"/>
        <end position="588"/>
    </location>
</feature>
<dbReference type="Proteomes" id="UP000244855">
    <property type="component" value="Unassembled WGS sequence"/>
</dbReference>
<feature type="compositionally biased region" description="Basic and acidic residues" evidence="1">
    <location>
        <begin position="126"/>
        <end position="135"/>
    </location>
</feature>
<evidence type="ECO:0000313" key="2">
    <source>
        <dbReference type="EMBL" id="PVI02619.1"/>
    </source>
</evidence>
<name>A0A2V1DWY7_9PLEO</name>
<feature type="compositionally biased region" description="Low complexity" evidence="1">
    <location>
        <begin position="278"/>
        <end position="290"/>
    </location>
</feature>
<feature type="region of interest" description="Disordered" evidence="1">
    <location>
        <begin position="352"/>
        <end position="394"/>
    </location>
</feature>
<feature type="compositionally biased region" description="Polar residues" evidence="1">
    <location>
        <begin position="1"/>
        <end position="15"/>
    </location>
</feature>
<feature type="region of interest" description="Disordered" evidence="1">
    <location>
        <begin position="657"/>
        <end position="758"/>
    </location>
</feature>
<evidence type="ECO:0000256" key="1">
    <source>
        <dbReference type="SAM" id="MobiDB-lite"/>
    </source>
</evidence>
<dbReference type="AlphaFoldDB" id="A0A2V1DWY7"/>
<dbReference type="OrthoDB" id="3800245at2759"/>
<dbReference type="EMBL" id="KZ805341">
    <property type="protein sequence ID" value="PVI02619.1"/>
    <property type="molecule type" value="Genomic_DNA"/>
</dbReference>
<reference evidence="2 3" key="1">
    <citation type="journal article" date="2018" name="Sci. Rep.">
        <title>Comparative genomics provides insights into the lifestyle and reveals functional heterogeneity of dark septate endophytic fungi.</title>
        <authorList>
            <person name="Knapp D.G."/>
            <person name="Nemeth J.B."/>
            <person name="Barry K."/>
            <person name="Hainaut M."/>
            <person name="Henrissat B."/>
            <person name="Johnson J."/>
            <person name="Kuo A."/>
            <person name="Lim J.H.P."/>
            <person name="Lipzen A."/>
            <person name="Nolan M."/>
            <person name="Ohm R.A."/>
            <person name="Tamas L."/>
            <person name="Grigoriev I.V."/>
            <person name="Spatafora J.W."/>
            <person name="Nagy L.G."/>
            <person name="Kovacs G.M."/>
        </authorList>
    </citation>
    <scope>NUCLEOTIDE SEQUENCE [LARGE SCALE GENOMIC DNA]</scope>
    <source>
        <strain evidence="2 3">DSE2036</strain>
    </source>
</reference>
<proteinExistence type="predicted"/>
<organism evidence="2 3">
    <name type="scientific">Periconia macrospinosa</name>
    <dbReference type="NCBI Taxonomy" id="97972"/>
    <lineage>
        <taxon>Eukaryota</taxon>
        <taxon>Fungi</taxon>
        <taxon>Dikarya</taxon>
        <taxon>Ascomycota</taxon>
        <taxon>Pezizomycotina</taxon>
        <taxon>Dothideomycetes</taxon>
        <taxon>Pleosporomycetidae</taxon>
        <taxon>Pleosporales</taxon>
        <taxon>Massarineae</taxon>
        <taxon>Periconiaceae</taxon>
        <taxon>Periconia</taxon>
    </lineage>
</organism>
<protein>
    <submittedName>
        <fullName evidence="2">Uncharacterized protein</fullName>
    </submittedName>
</protein>
<keyword evidence="3" id="KW-1185">Reference proteome</keyword>
<feature type="region of interest" description="Disordered" evidence="1">
    <location>
        <begin position="98"/>
        <end position="182"/>
    </location>
</feature>
<accession>A0A2V1DWY7</accession>
<feature type="compositionally biased region" description="Polar residues" evidence="1">
    <location>
        <begin position="242"/>
        <end position="251"/>
    </location>
</feature>
<feature type="region of interest" description="Disordered" evidence="1">
    <location>
        <begin position="234"/>
        <end position="325"/>
    </location>
</feature>
<feature type="compositionally biased region" description="Polar residues" evidence="1">
    <location>
        <begin position="589"/>
        <end position="598"/>
    </location>
</feature>
<feature type="compositionally biased region" description="Polar residues" evidence="1">
    <location>
        <begin position="22"/>
        <end position="31"/>
    </location>
</feature>
<feature type="compositionally biased region" description="Pro residues" evidence="1">
    <location>
        <begin position="252"/>
        <end position="263"/>
    </location>
</feature>
<feature type="compositionally biased region" description="Polar residues" evidence="1">
    <location>
        <begin position="300"/>
        <end position="311"/>
    </location>
</feature>
<gene>
    <name evidence="2" type="ORF">DM02DRAFT_653435</name>
</gene>
<feature type="region of interest" description="Disordered" evidence="1">
    <location>
        <begin position="576"/>
        <end position="639"/>
    </location>
</feature>
<sequence>MASREGSVSQGSISTDPLDFGNGQQTLNTNAYGLGISASPKEASVDSAEEDDISSTSDIPMSYYLNAGNWPQPQSTMKHSTGPSYTLPETVKISPFNVGLPFEGARSDPGPESPQTGWPQNIGWDFVRDSPKETDNSVDQNSDEIKLTLSNFDGFGRTTDTVPTISKKKAMEKKKGTSPHQLTFGKGLQGAYSYNQGSQSTSALNNIYREAKDIYMAGPKGEGYKLWNGIQQLRKQKKTNERTQLSITPKKTSPPPRPMPPAPLGVTRAVIAEDRLPDSPSSIAISRPPAGDIRRVVTPLPQSISGGTHSNPIPRGSVETHRSDPSSKFTIEVGASPQVYQDAQETVINYTKPRKPQAPRLLPAPKTKEEVKRRSSVAGKRGLPPPPVPTSPRRARGNYVVIGVEEQGSDGGKSRILLPLPHSQLQLGSSTDFVGSKVSLAPSSLSSVPTSIGETEFAAPVYQGNVRHHLTGLDGRVTERTRQAQNDTGTKTKQSWISRFFDSLCNVYDIDSNCQIPSQPTTRSVANRRLPTKQKNISKFEISYPRPMYIPKSDSTANISAVCGGVGGPAAAVSLSRDEEKEEMKKFETSTSSFQILPTKQPHKRVSSVPPRQRPTVTSLNSSSHDEQSTKKSKSSQSFWSDMVNPVMTTTASKFSVVGGGRRKRNDSDASFGCQGISMDDEDHHDSVVERPGAYDAVKSCPTDASAGPRNMASDTGASSHRGQVSQYKRGSISSIRESLLPPPLFSGRGASNRRQAR</sequence>
<feature type="region of interest" description="Disordered" evidence="1">
    <location>
        <begin position="1"/>
        <end position="60"/>
    </location>
</feature>
<feature type="compositionally biased region" description="Polar residues" evidence="1">
    <location>
        <begin position="713"/>
        <end position="737"/>
    </location>
</feature>